<proteinExistence type="predicted"/>
<evidence type="ECO:0000313" key="1">
    <source>
        <dbReference type="EMBL" id="EKV19398.1"/>
    </source>
</evidence>
<gene>
    <name evidence="1" type="ORF">PDIP_24080</name>
</gene>
<evidence type="ECO:0000313" key="2">
    <source>
        <dbReference type="Proteomes" id="UP000009886"/>
    </source>
</evidence>
<dbReference type="EMBL" id="AKCU01000160">
    <property type="protein sequence ID" value="EKV19398.1"/>
    <property type="molecule type" value="Genomic_DNA"/>
</dbReference>
<dbReference type="HOGENOM" id="CLU_3335757_0_0_1"/>
<reference evidence="2" key="1">
    <citation type="journal article" date="2012" name="BMC Genomics">
        <title>Genome sequence of the necrotrophic fungus Penicillium digitatum, the main postharvest pathogen of citrus.</title>
        <authorList>
            <person name="Marcet-Houben M."/>
            <person name="Ballester A.-R."/>
            <person name="de la Fuente B."/>
            <person name="Harries E."/>
            <person name="Marcos J.F."/>
            <person name="Gonzalez-Candelas L."/>
            <person name="Gabaldon T."/>
        </authorList>
    </citation>
    <scope>NUCLEOTIDE SEQUENCE [LARGE SCALE GENOMIC DNA]</scope>
    <source>
        <strain evidence="2">Pd1 / CECT 20795</strain>
    </source>
</reference>
<organism evidence="1 2">
    <name type="scientific">Penicillium digitatum (strain Pd1 / CECT 20795)</name>
    <name type="common">Green mold</name>
    <dbReference type="NCBI Taxonomy" id="1170230"/>
    <lineage>
        <taxon>Eukaryota</taxon>
        <taxon>Fungi</taxon>
        <taxon>Dikarya</taxon>
        <taxon>Ascomycota</taxon>
        <taxon>Pezizomycotina</taxon>
        <taxon>Eurotiomycetes</taxon>
        <taxon>Eurotiomycetidae</taxon>
        <taxon>Eurotiales</taxon>
        <taxon>Aspergillaceae</taxon>
        <taxon>Penicillium</taxon>
    </lineage>
</organism>
<dbReference type="VEuPathDB" id="FungiDB:PDIP_24080"/>
<dbReference type="AlphaFoldDB" id="K9GXT6"/>
<protein>
    <submittedName>
        <fullName evidence="1">Uncharacterized protein</fullName>
    </submittedName>
</protein>
<comment type="caution">
    <text evidence="1">The sequence shown here is derived from an EMBL/GenBank/DDBJ whole genome shotgun (WGS) entry which is preliminary data.</text>
</comment>
<dbReference type="Proteomes" id="UP000009886">
    <property type="component" value="Unassembled WGS sequence"/>
</dbReference>
<name>K9GXT6_PEND1</name>
<dbReference type="KEGG" id="pdp:PDIP_24080"/>
<sequence length="38" mass="4602">MVITKSLPYRGPTRIRRDCLHYRSHARFSRSTERQVAR</sequence>
<accession>K9GXT6</accession>